<reference evidence="2" key="1">
    <citation type="submission" date="2020-09" db="EMBL/GenBank/DDBJ databases">
        <authorList>
            <person name="Kikuchi T."/>
        </authorList>
    </citation>
    <scope>NUCLEOTIDE SEQUENCE</scope>
    <source>
        <strain evidence="2">SH1</strain>
    </source>
</reference>
<organism evidence="2 3">
    <name type="scientific">Bursaphelenchus okinawaensis</name>
    <dbReference type="NCBI Taxonomy" id="465554"/>
    <lineage>
        <taxon>Eukaryota</taxon>
        <taxon>Metazoa</taxon>
        <taxon>Ecdysozoa</taxon>
        <taxon>Nematoda</taxon>
        <taxon>Chromadorea</taxon>
        <taxon>Rhabditida</taxon>
        <taxon>Tylenchina</taxon>
        <taxon>Tylenchomorpha</taxon>
        <taxon>Aphelenchoidea</taxon>
        <taxon>Aphelenchoididae</taxon>
        <taxon>Bursaphelenchus</taxon>
    </lineage>
</organism>
<evidence type="ECO:0000313" key="3">
    <source>
        <dbReference type="Proteomes" id="UP000614601"/>
    </source>
</evidence>
<feature type="compositionally biased region" description="Polar residues" evidence="1">
    <location>
        <begin position="39"/>
        <end position="50"/>
    </location>
</feature>
<dbReference type="Proteomes" id="UP000783686">
    <property type="component" value="Unassembled WGS sequence"/>
</dbReference>
<sequence length="93" mass="10199">MSRRNSSQRHAPCNIGKQLRKAHGAANVLSRSIRKNKSGAETGQSATIASEGTAMGCRFETAAGQKMVIATEMCFRRHHTRFDLHSAKTGSRR</sequence>
<evidence type="ECO:0000313" key="2">
    <source>
        <dbReference type="EMBL" id="CAD5229080.1"/>
    </source>
</evidence>
<keyword evidence="3" id="KW-1185">Reference proteome</keyword>
<protein>
    <submittedName>
        <fullName evidence="2">Uncharacterized protein</fullName>
    </submittedName>
</protein>
<dbReference type="Proteomes" id="UP000614601">
    <property type="component" value="Unassembled WGS sequence"/>
</dbReference>
<dbReference type="AlphaFoldDB" id="A0A811LN36"/>
<dbReference type="EMBL" id="CAJFCW020000006">
    <property type="protein sequence ID" value="CAG9125710.1"/>
    <property type="molecule type" value="Genomic_DNA"/>
</dbReference>
<dbReference type="EMBL" id="CAJFDH010000006">
    <property type="protein sequence ID" value="CAD5229080.1"/>
    <property type="molecule type" value="Genomic_DNA"/>
</dbReference>
<comment type="caution">
    <text evidence="2">The sequence shown here is derived from an EMBL/GenBank/DDBJ whole genome shotgun (WGS) entry which is preliminary data.</text>
</comment>
<name>A0A811LN36_9BILA</name>
<gene>
    <name evidence="2" type="ORF">BOKJ2_LOCUS13139</name>
</gene>
<accession>A0A811LN36</accession>
<proteinExistence type="predicted"/>
<evidence type="ECO:0000256" key="1">
    <source>
        <dbReference type="SAM" id="MobiDB-lite"/>
    </source>
</evidence>
<feature type="region of interest" description="Disordered" evidence="1">
    <location>
        <begin position="31"/>
        <end position="50"/>
    </location>
</feature>